<reference evidence="2" key="1">
    <citation type="submission" date="2020-04" db="EMBL/GenBank/DDBJ databases">
        <title>Description of Shewanella salipaludis sp. nov., isolated from a salt marsh.</title>
        <authorList>
            <person name="Park S."/>
            <person name="Yoon J.-H."/>
        </authorList>
    </citation>
    <scope>NUCLEOTIDE SEQUENCE</scope>
    <source>
        <strain evidence="2">SHSM-M6</strain>
    </source>
</reference>
<dbReference type="AlphaFoldDB" id="A0A972JKG2"/>
<evidence type="ECO:0000313" key="2">
    <source>
        <dbReference type="EMBL" id="NMH66170.1"/>
    </source>
</evidence>
<comment type="caution">
    <text evidence="2">The sequence shown here is derived from an EMBL/GenBank/DDBJ whole genome shotgun (WGS) entry which is preliminary data.</text>
</comment>
<dbReference type="Proteomes" id="UP000737113">
    <property type="component" value="Unassembled WGS sequence"/>
</dbReference>
<feature type="signal peptide" evidence="1">
    <location>
        <begin position="1"/>
        <end position="20"/>
    </location>
</feature>
<gene>
    <name evidence="2" type="ORF">HC757_13475</name>
</gene>
<dbReference type="EMBL" id="JAAXYH010000010">
    <property type="protein sequence ID" value="NMH66170.1"/>
    <property type="molecule type" value="Genomic_DNA"/>
</dbReference>
<dbReference type="PROSITE" id="PS51257">
    <property type="entry name" value="PROKAR_LIPOPROTEIN"/>
    <property type="match status" value="1"/>
</dbReference>
<sequence>MKRKTVCGYLALPLICAALVGCGSDSESGSSDVAYVQYYSASPNSRATALVLDDYEYAAIDFADAMPRYEYNTGNAEVSILGADADADEMSLYSETLNLASDSNHLLVLLGDYLTPELLDVSYSRSEMDRLNADADNDYSKMQLLAVNAAADAAAFDVYVAPAGADFSQAQMLGSLAYKDYTGEQMFDTGDYVAYLTEAGSTKIFYTTGIMDFSSETVYKLVIRASFGAGELKITLDSVDSTSTPVNYAALEAVAEYRVYNGLADKKIDVRLVSKQESQYLYDVAPGAVTDFSQTAFDDYGITVSDSDSKAGLFDNLLVTFNQDESKSVLIYVDADGQTQGMVIAHDWRPRAFEYKVDIANLASDYDDLKVYFVRASETIDTAAYSLGDLDFAEQASITLPADDYEINIVHKADNGTLTLVYQSAAIALDGSSNYSLVLTRDEASPLGHKLALL</sequence>
<accession>A0A972JKG2</accession>
<evidence type="ECO:0000256" key="1">
    <source>
        <dbReference type="SAM" id="SignalP"/>
    </source>
</evidence>
<proteinExistence type="predicted"/>
<dbReference type="RefSeq" id="WP_169564898.1">
    <property type="nucleotide sequence ID" value="NZ_JAAXYH010000010.1"/>
</dbReference>
<protein>
    <recommendedName>
        <fullName evidence="4">DUF4397 domain-containing protein</fullName>
    </recommendedName>
</protein>
<name>A0A972JKG2_9GAMM</name>
<organism evidence="2 3">
    <name type="scientific">Shewanella salipaludis</name>
    <dbReference type="NCBI Taxonomy" id="2723052"/>
    <lineage>
        <taxon>Bacteria</taxon>
        <taxon>Pseudomonadati</taxon>
        <taxon>Pseudomonadota</taxon>
        <taxon>Gammaproteobacteria</taxon>
        <taxon>Alteromonadales</taxon>
        <taxon>Shewanellaceae</taxon>
        <taxon>Shewanella</taxon>
    </lineage>
</organism>
<evidence type="ECO:0000313" key="3">
    <source>
        <dbReference type="Proteomes" id="UP000737113"/>
    </source>
</evidence>
<keyword evidence="1" id="KW-0732">Signal</keyword>
<evidence type="ECO:0008006" key="4">
    <source>
        <dbReference type="Google" id="ProtNLM"/>
    </source>
</evidence>
<keyword evidence="3" id="KW-1185">Reference proteome</keyword>
<feature type="chain" id="PRO_5037386068" description="DUF4397 domain-containing protein" evidence="1">
    <location>
        <begin position="21"/>
        <end position="454"/>
    </location>
</feature>